<dbReference type="Proteomes" id="UP000239047">
    <property type="component" value="Unassembled WGS sequence"/>
</dbReference>
<feature type="transmembrane region" description="Helical" evidence="3">
    <location>
        <begin position="6"/>
        <end position="22"/>
    </location>
</feature>
<evidence type="ECO:0000256" key="3">
    <source>
        <dbReference type="SAM" id="Phobius"/>
    </source>
</evidence>
<dbReference type="EMBL" id="PREZ01000002">
    <property type="protein sequence ID" value="PPA71415.1"/>
    <property type="molecule type" value="Genomic_DNA"/>
</dbReference>
<evidence type="ECO:0008006" key="6">
    <source>
        <dbReference type="Google" id="ProtNLM"/>
    </source>
</evidence>
<feature type="compositionally biased region" description="Basic and acidic residues" evidence="2">
    <location>
        <begin position="77"/>
        <end position="88"/>
    </location>
</feature>
<organism evidence="4 5">
    <name type="scientific">Jeotgalibacillus proteolyticus</name>
    <dbReference type="NCBI Taxonomy" id="2082395"/>
    <lineage>
        <taxon>Bacteria</taxon>
        <taxon>Bacillati</taxon>
        <taxon>Bacillota</taxon>
        <taxon>Bacilli</taxon>
        <taxon>Bacillales</taxon>
        <taxon>Caryophanaceae</taxon>
        <taxon>Jeotgalibacillus</taxon>
    </lineage>
</organism>
<keyword evidence="3" id="KW-0472">Membrane</keyword>
<gene>
    <name evidence="4" type="ORF">C4B60_04950</name>
</gene>
<evidence type="ECO:0000313" key="5">
    <source>
        <dbReference type="Proteomes" id="UP000239047"/>
    </source>
</evidence>
<keyword evidence="1" id="KW-0175">Coiled coil</keyword>
<dbReference type="AlphaFoldDB" id="A0A2S5GES6"/>
<dbReference type="RefSeq" id="WP_104056905.1">
    <property type="nucleotide sequence ID" value="NZ_PREZ01000002.1"/>
</dbReference>
<protein>
    <recommendedName>
        <fullName evidence="6">Resolvase HTH domain-containing protein</fullName>
    </recommendedName>
</protein>
<feature type="coiled-coil region" evidence="1">
    <location>
        <begin position="37"/>
        <end position="64"/>
    </location>
</feature>
<evidence type="ECO:0000256" key="1">
    <source>
        <dbReference type="SAM" id="Coils"/>
    </source>
</evidence>
<keyword evidence="5" id="KW-1185">Reference proteome</keyword>
<accession>A0A2S5GES6</accession>
<comment type="caution">
    <text evidence="4">The sequence shown here is derived from an EMBL/GenBank/DDBJ whole genome shotgun (WGS) entry which is preliminary data.</text>
</comment>
<keyword evidence="3" id="KW-0812">Transmembrane</keyword>
<feature type="region of interest" description="Disordered" evidence="2">
    <location>
        <begin position="71"/>
        <end position="90"/>
    </location>
</feature>
<reference evidence="4 5" key="1">
    <citation type="submission" date="2018-02" db="EMBL/GenBank/DDBJ databases">
        <title>Jeotgalibacillus proteolyticum sp. nov. a protease producing bacterium isolated from ocean sediments of Laizhou Bay.</title>
        <authorList>
            <person name="Li Y."/>
        </authorList>
    </citation>
    <scope>NUCLEOTIDE SEQUENCE [LARGE SCALE GENOMIC DNA]</scope>
    <source>
        <strain evidence="4 5">22-7</strain>
    </source>
</reference>
<dbReference type="OrthoDB" id="2454584at2"/>
<proteinExistence type="predicted"/>
<evidence type="ECO:0000256" key="2">
    <source>
        <dbReference type="SAM" id="MobiDB-lite"/>
    </source>
</evidence>
<keyword evidence="3" id="KW-1133">Transmembrane helix</keyword>
<name>A0A2S5GES6_9BACL</name>
<evidence type="ECO:0000313" key="4">
    <source>
        <dbReference type="EMBL" id="PPA71415.1"/>
    </source>
</evidence>
<sequence length="130" mass="14760">MEIAVMIVVGLAVLLMIISIFIKDRSKANEREIEELSLNFYQELQQLKKRIKIVEQQILAAGNQLQPMKAATATEVPLKKPENKREKQTPVNQTAINQVILLHKQGVSIDQIVSLSSLSRDKVFNIIQNR</sequence>